<feature type="compositionally biased region" description="Basic and acidic residues" evidence="7">
    <location>
        <begin position="90"/>
        <end position="105"/>
    </location>
</feature>
<keyword evidence="10" id="KW-1185">Reference proteome</keyword>
<dbReference type="FunCoup" id="A0A1Y2D8X4">
    <property type="interactions" value="342"/>
</dbReference>
<dbReference type="InterPro" id="IPR051037">
    <property type="entry name" value="RNAPII_TF_IWS1"/>
</dbReference>
<dbReference type="AlphaFoldDB" id="A0A1Y2D8X4"/>
<evidence type="ECO:0000313" key="9">
    <source>
        <dbReference type="EMBL" id="ORY55711.1"/>
    </source>
</evidence>
<evidence type="ECO:0000259" key="8">
    <source>
        <dbReference type="PROSITE" id="PS51319"/>
    </source>
</evidence>
<dbReference type="Proteomes" id="UP000193689">
    <property type="component" value="Unassembled WGS sequence"/>
</dbReference>
<dbReference type="PROSITE" id="PS51319">
    <property type="entry name" value="TFIIS_N"/>
    <property type="match status" value="1"/>
</dbReference>
<gene>
    <name evidence="9" type="ORF">BCR38DRAFT_356676</name>
</gene>
<keyword evidence="1" id="KW-0805">Transcription regulation</keyword>
<feature type="compositionally biased region" description="Basic and acidic residues" evidence="7">
    <location>
        <begin position="124"/>
        <end position="133"/>
    </location>
</feature>
<reference evidence="9 10" key="1">
    <citation type="submission" date="2016-07" db="EMBL/GenBank/DDBJ databases">
        <title>Pervasive Adenine N6-methylation of Active Genes in Fungi.</title>
        <authorList>
            <consortium name="DOE Joint Genome Institute"/>
            <person name="Mondo S.J."/>
            <person name="Dannebaum R.O."/>
            <person name="Kuo R.C."/>
            <person name="Labutti K."/>
            <person name="Haridas S."/>
            <person name="Kuo A."/>
            <person name="Salamov A."/>
            <person name="Ahrendt S.R."/>
            <person name="Lipzen A."/>
            <person name="Sullivan W."/>
            <person name="Andreopoulos W.B."/>
            <person name="Clum A."/>
            <person name="Lindquist E."/>
            <person name="Daum C."/>
            <person name="Ramamoorthy G.K."/>
            <person name="Gryganskyi A."/>
            <person name="Culley D."/>
            <person name="Magnuson J.K."/>
            <person name="James T.Y."/>
            <person name="O'Malley M.A."/>
            <person name="Stajich J.E."/>
            <person name="Spatafora J.W."/>
            <person name="Visel A."/>
            <person name="Grigoriev I.V."/>
        </authorList>
    </citation>
    <scope>NUCLEOTIDE SEQUENCE [LARGE SCALE GENOMIC DNA]</scope>
    <source>
        <strain evidence="9 10">CBS 129021</strain>
    </source>
</reference>
<feature type="compositionally biased region" description="Acidic residues" evidence="7">
    <location>
        <begin position="34"/>
        <end position="57"/>
    </location>
</feature>
<sequence>MSDIDSTAGSPPQTLHEEDVNDRPKDLGDYDVAAADDSDKDSDALSEIDEDQFDDYDPTAARIEEKPVEIDEDVARTLKAGRRKGQAVKKPKEGRRDKKRTRDRDDDNDGADGEILTGKRVRKSALDSRKPSPEPENEENLTPEERRRRAIERASRKETKKPGKRRNKKDDVDLEEELDEQIADLKMRMEMACRADNGARESGQPAIHKLKLLPEVMALLNRNNHQAAVVDPDANFLQHVKFFLEPLNDGSMPAYNIQRDIFTALSRLPIEKETLRASGIGKVVLFYTKSKRPEVGIKRMAERLLGEWSRPILRRTDDYKKRHVETRDFDYQAAKLRQAAGSSQLTLTQRPAASQQDIERARILAPKIVSNRARVEGLPSSYSIAPKSTFDPTRGPDHRPIGATGHEAFRKMTQKGKKKA</sequence>
<dbReference type="InParanoid" id="A0A1Y2D8X4"/>
<dbReference type="GeneID" id="63773249"/>
<dbReference type="PANTHER" id="PTHR46010">
    <property type="entry name" value="PROTEIN IWS1 HOMOLOG"/>
    <property type="match status" value="1"/>
</dbReference>
<comment type="caution">
    <text evidence="9">The sequence shown here is derived from an EMBL/GenBank/DDBJ whole genome shotgun (WGS) entry which is preliminary data.</text>
</comment>
<comment type="function">
    <text evidence="4">Transcription factor involved in RNA polymerase II transcription regulation. May function in both SPT15/TBP post-recruitment and recruitment steps of transcription.</text>
</comment>
<feature type="region of interest" description="Disordered" evidence="7">
    <location>
        <begin position="1"/>
        <end position="174"/>
    </location>
</feature>
<dbReference type="InterPro" id="IPR017923">
    <property type="entry name" value="TFIIS_N"/>
</dbReference>
<keyword evidence="2" id="KW-0804">Transcription</keyword>
<evidence type="ECO:0000256" key="3">
    <source>
        <dbReference type="ARBA" id="ARBA00023242"/>
    </source>
</evidence>
<feature type="region of interest" description="Disordered" evidence="7">
    <location>
        <begin position="380"/>
        <end position="420"/>
    </location>
</feature>
<proteinExistence type="inferred from homology"/>
<name>A0A1Y2D8X4_9PEZI</name>
<dbReference type="InterPro" id="IPR035441">
    <property type="entry name" value="TFIIS/LEDGF_dom_sf"/>
</dbReference>
<feature type="compositionally biased region" description="Basic and acidic residues" evidence="7">
    <location>
        <begin position="62"/>
        <end position="76"/>
    </location>
</feature>
<dbReference type="EMBL" id="MCFJ01000026">
    <property type="protein sequence ID" value="ORY55711.1"/>
    <property type="molecule type" value="Genomic_DNA"/>
</dbReference>
<comment type="subcellular location">
    <subcellularLocation>
        <location evidence="6">Nucleus</location>
    </subcellularLocation>
</comment>
<evidence type="ECO:0000256" key="5">
    <source>
        <dbReference type="ARBA" id="ARBA00037992"/>
    </source>
</evidence>
<evidence type="ECO:0000256" key="4">
    <source>
        <dbReference type="ARBA" id="ARBA00037349"/>
    </source>
</evidence>
<evidence type="ECO:0000256" key="2">
    <source>
        <dbReference type="ARBA" id="ARBA00023163"/>
    </source>
</evidence>
<protein>
    <recommendedName>
        <fullName evidence="8">TFIIS N-terminal domain-containing protein</fullName>
    </recommendedName>
</protein>
<feature type="compositionally biased region" description="Polar residues" evidence="7">
    <location>
        <begin position="1"/>
        <end position="13"/>
    </location>
</feature>
<feature type="domain" description="TFIIS N-terminal" evidence="8">
    <location>
        <begin position="238"/>
        <end position="315"/>
    </location>
</feature>
<dbReference type="OrthoDB" id="21124at2759"/>
<evidence type="ECO:0000256" key="1">
    <source>
        <dbReference type="ARBA" id="ARBA00023015"/>
    </source>
</evidence>
<organism evidence="9 10">
    <name type="scientific">Pseudomassariella vexata</name>
    <dbReference type="NCBI Taxonomy" id="1141098"/>
    <lineage>
        <taxon>Eukaryota</taxon>
        <taxon>Fungi</taxon>
        <taxon>Dikarya</taxon>
        <taxon>Ascomycota</taxon>
        <taxon>Pezizomycotina</taxon>
        <taxon>Sordariomycetes</taxon>
        <taxon>Xylariomycetidae</taxon>
        <taxon>Amphisphaeriales</taxon>
        <taxon>Pseudomassariaceae</taxon>
        <taxon>Pseudomassariella</taxon>
    </lineage>
</organism>
<dbReference type="STRING" id="1141098.A0A1Y2D8X4"/>
<dbReference type="SUPFAM" id="SSF47676">
    <property type="entry name" value="Conserved domain common to transcription factors TFIIS, elongin A, CRSP70"/>
    <property type="match status" value="1"/>
</dbReference>
<accession>A0A1Y2D8X4</accession>
<keyword evidence="3 6" id="KW-0539">Nucleus</keyword>
<dbReference type="PANTHER" id="PTHR46010:SF1">
    <property type="entry name" value="PROTEIN IWS1 HOMOLOG"/>
    <property type="match status" value="1"/>
</dbReference>
<dbReference type="RefSeq" id="XP_040709769.1">
    <property type="nucleotide sequence ID" value="XM_040857037.1"/>
</dbReference>
<feature type="compositionally biased region" description="Basic residues" evidence="7">
    <location>
        <begin position="79"/>
        <end position="89"/>
    </location>
</feature>
<comment type="similarity">
    <text evidence="5">Belongs to the IWS1 family.</text>
</comment>
<evidence type="ECO:0000313" key="10">
    <source>
        <dbReference type="Proteomes" id="UP000193689"/>
    </source>
</evidence>
<dbReference type="FunFam" id="1.20.930.10:FF:000003">
    <property type="entry name" value="Putative Transcription factor IWS1"/>
    <property type="match status" value="1"/>
</dbReference>
<feature type="compositionally biased region" description="Basic and acidic residues" evidence="7">
    <location>
        <begin position="15"/>
        <end position="28"/>
    </location>
</feature>
<dbReference type="Gene3D" id="1.20.930.10">
    <property type="entry name" value="Conserved domain common to transcription factors TFIIS, elongin A, CRSP70"/>
    <property type="match status" value="1"/>
</dbReference>
<dbReference type="GO" id="GO:0016973">
    <property type="term" value="P:poly(A)+ mRNA export from nucleus"/>
    <property type="evidence" value="ECO:0007669"/>
    <property type="project" value="TreeGrafter"/>
</dbReference>
<evidence type="ECO:0000256" key="7">
    <source>
        <dbReference type="SAM" id="MobiDB-lite"/>
    </source>
</evidence>
<dbReference type="GO" id="GO:0005634">
    <property type="term" value="C:nucleus"/>
    <property type="evidence" value="ECO:0007669"/>
    <property type="project" value="UniProtKB-SubCell"/>
</dbReference>
<evidence type="ECO:0000256" key="6">
    <source>
        <dbReference type="PROSITE-ProRule" id="PRU00649"/>
    </source>
</evidence>
<dbReference type="Pfam" id="PF08711">
    <property type="entry name" value="Med26"/>
    <property type="match status" value="1"/>
</dbReference>
<feature type="compositionally biased region" description="Basic and acidic residues" evidence="7">
    <location>
        <begin position="143"/>
        <end position="161"/>
    </location>
</feature>